<evidence type="ECO:0000256" key="6">
    <source>
        <dbReference type="ARBA" id="ARBA00022801"/>
    </source>
</evidence>
<evidence type="ECO:0000313" key="12">
    <source>
        <dbReference type="Proteomes" id="UP000033671"/>
    </source>
</evidence>
<evidence type="ECO:0000256" key="5">
    <source>
        <dbReference type="ARBA" id="ARBA00022750"/>
    </source>
</evidence>
<keyword evidence="2 9" id="KW-1003">Cell membrane</keyword>
<feature type="transmembrane region" description="Helical" evidence="9">
    <location>
        <begin position="87"/>
        <end position="103"/>
    </location>
</feature>
<comment type="pathway">
    <text evidence="9">Protein modification; lipoprotein biosynthesis (signal peptide cleavage).</text>
</comment>
<feature type="active site" evidence="9">
    <location>
        <position position="137"/>
    </location>
</feature>
<name>A0A0F3P898_ORITS</name>
<dbReference type="PANTHER" id="PTHR33695">
    <property type="entry name" value="LIPOPROTEIN SIGNAL PEPTIDASE"/>
    <property type="match status" value="1"/>
</dbReference>
<keyword evidence="6 9" id="KW-0378">Hydrolase</keyword>
<dbReference type="Pfam" id="PF01252">
    <property type="entry name" value="Peptidase_A8"/>
    <property type="match status" value="1"/>
</dbReference>
<comment type="similarity">
    <text evidence="1 9 10">Belongs to the peptidase A8 family.</text>
</comment>
<dbReference type="EMBL" id="LAOA01000027">
    <property type="protein sequence ID" value="KJV76177.1"/>
    <property type="molecule type" value="Genomic_DNA"/>
</dbReference>
<evidence type="ECO:0000256" key="2">
    <source>
        <dbReference type="ARBA" id="ARBA00022475"/>
    </source>
</evidence>
<dbReference type="RefSeq" id="WP_052694726.1">
    <property type="nucleotide sequence ID" value="NZ_LAOA01000027.1"/>
</dbReference>
<evidence type="ECO:0000256" key="9">
    <source>
        <dbReference type="HAMAP-Rule" id="MF_00161"/>
    </source>
</evidence>
<feature type="transmembrane region" description="Helical" evidence="9">
    <location>
        <begin position="61"/>
        <end position="81"/>
    </location>
</feature>
<proteinExistence type="inferred from homology"/>
<comment type="caution">
    <text evidence="11">The sequence shown here is derived from an EMBL/GenBank/DDBJ whole genome shotgun (WGS) entry which is preliminary data.</text>
</comment>
<dbReference type="PANTHER" id="PTHR33695:SF1">
    <property type="entry name" value="LIPOPROTEIN SIGNAL PEPTIDASE"/>
    <property type="match status" value="1"/>
</dbReference>
<dbReference type="PATRIC" id="fig|1359175.3.peg.1692"/>
<dbReference type="PRINTS" id="PR00781">
    <property type="entry name" value="LIPOSIGPTASE"/>
</dbReference>
<dbReference type="InterPro" id="IPR001872">
    <property type="entry name" value="Peptidase_A8"/>
</dbReference>
<evidence type="ECO:0000256" key="4">
    <source>
        <dbReference type="ARBA" id="ARBA00022692"/>
    </source>
</evidence>
<keyword evidence="4 9" id="KW-0812">Transmembrane</keyword>
<dbReference type="GO" id="GO:0004190">
    <property type="term" value="F:aspartic-type endopeptidase activity"/>
    <property type="evidence" value="ECO:0007669"/>
    <property type="project" value="UniProtKB-UniRule"/>
</dbReference>
<dbReference type="EC" id="3.4.23.36" evidence="9"/>
<evidence type="ECO:0000313" key="11">
    <source>
        <dbReference type="EMBL" id="KJV76177.1"/>
    </source>
</evidence>
<protein>
    <recommendedName>
        <fullName evidence="9">Lipoprotein signal peptidase</fullName>
        <ecNumber evidence="9">3.4.23.36</ecNumber>
    </recommendedName>
    <alternativeName>
        <fullName evidence="9">Prolipoprotein signal peptidase</fullName>
    </alternativeName>
    <alternativeName>
        <fullName evidence="9">Signal peptidase II</fullName>
        <shortName evidence="9">SPase II</shortName>
    </alternativeName>
</protein>
<dbReference type="AlphaFoldDB" id="A0A0F3P898"/>
<evidence type="ECO:0000256" key="8">
    <source>
        <dbReference type="ARBA" id="ARBA00023136"/>
    </source>
</evidence>
<comment type="catalytic activity">
    <reaction evidence="9">
        <text>Release of signal peptides from bacterial membrane prolipoproteins. Hydrolyzes -Xaa-Yaa-Zaa-|-(S,diacylglyceryl)Cys-, in which Xaa is hydrophobic (preferably Leu), and Yaa (Ala or Ser) and Zaa (Gly or Ala) have small, neutral side chains.</text>
        <dbReference type="EC" id="3.4.23.36"/>
    </reaction>
</comment>
<accession>A0A0F3P898</accession>
<keyword evidence="8 9" id="KW-0472">Membrane</keyword>
<sequence>MLLEQVIYIMCNLEVSKNSSRKKLWSLIFGIQLLIIDQLVKSFFINFLKKTPEIAISIFKYFKISYVWNYGISFGIFNYYYDISNNFFLIVNTIIVLCICYLITKAKKLLQFNAYMLIIIGGTSNIIDRMLYGAVFDFIDIYLIIFNLADLYIFVGTILLVIYYSYYE</sequence>
<gene>
    <name evidence="9" type="primary">lspA</name>
    <name evidence="11" type="ORF">OTSTA716_0888</name>
</gene>
<feature type="transmembrane region" description="Helical" evidence="9">
    <location>
        <begin position="141"/>
        <end position="166"/>
    </location>
</feature>
<dbReference type="Proteomes" id="UP000033671">
    <property type="component" value="Unassembled WGS sequence"/>
</dbReference>
<comment type="function">
    <text evidence="9">This protein specifically catalyzes the removal of signal peptides from prolipoproteins.</text>
</comment>
<keyword evidence="3 9" id="KW-0645">Protease</keyword>
<evidence type="ECO:0000256" key="3">
    <source>
        <dbReference type="ARBA" id="ARBA00022670"/>
    </source>
</evidence>
<reference evidence="11 12" key="1">
    <citation type="submission" date="2015-01" db="EMBL/GenBank/DDBJ databases">
        <title>Genome Sequencing of Rickettsiales.</title>
        <authorList>
            <person name="Daugherty S.C."/>
            <person name="Su Q."/>
            <person name="Abolude K."/>
            <person name="Beier-Sexton M."/>
            <person name="Carlyon J.A."/>
            <person name="Carter R."/>
            <person name="Day N.P."/>
            <person name="Dumler S.J."/>
            <person name="Dyachenko V."/>
            <person name="Godinez A."/>
            <person name="Kurtti T.J."/>
            <person name="Lichay M."/>
            <person name="Mullins K.E."/>
            <person name="Ott S."/>
            <person name="Pappas-Brown V."/>
            <person name="Paris D.H."/>
            <person name="Patel P."/>
            <person name="Richards A.L."/>
            <person name="Sadzewicz L."/>
            <person name="Sears K."/>
            <person name="Seidman D."/>
            <person name="Sengamalay N."/>
            <person name="Stenos J."/>
            <person name="Tallon L.J."/>
            <person name="Vincent G."/>
            <person name="Fraser C.M."/>
            <person name="Munderloh U."/>
            <person name="Dunning-Hotopp J.C."/>
        </authorList>
    </citation>
    <scope>NUCLEOTIDE SEQUENCE [LARGE SCALE GENOMIC DNA]</scope>
    <source>
        <strain evidence="11 12">TA716</strain>
    </source>
</reference>
<dbReference type="HAMAP" id="MF_00161">
    <property type="entry name" value="LspA"/>
    <property type="match status" value="1"/>
</dbReference>
<feature type="active site" evidence="9">
    <location>
        <position position="150"/>
    </location>
</feature>
<dbReference type="GO" id="GO:0005886">
    <property type="term" value="C:plasma membrane"/>
    <property type="evidence" value="ECO:0007669"/>
    <property type="project" value="UniProtKB-SubCell"/>
</dbReference>
<comment type="subcellular location">
    <subcellularLocation>
        <location evidence="9">Cell membrane</location>
        <topology evidence="9">Multi-pass membrane protein</topology>
    </subcellularLocation>
</comment>
<organism evidence="11 12">
    <name type="scientific">Orientia tsutsugamushi str. TA716</name>
    <dbReference type="NCBI Taxonomy" id="1359175"/>
    <lineage>
        <taxon>Bacteria</taxon>
        <taxon>Pseudomonadati</taxon>
        <taxon>Pseudomonadota</taxon>
        <taxon>Alphaproteobacteria</taxon>
        <taxon>Rickettsiales</taxon>
        <taxon>Rickettsiaceae</taxon>
        <taxon>Rickettsieae</taxon>
        <taxon>Orientia</taxon>
    </lineage>
</organism>
<dbReference type="GO" id="GO:0006508">
    <property type="term" value="P:proteolysis"/>
    <property type="evidence" value="ECO:0007669"/>
    <property type="project" value="UniProtKB-KW"/>
</dbReference>
<dbReference type="UniPathway" id="UPA00665"/>
<feature type="transmembrane region" description="Helical" evidence="9">
    <location>
        <begin position="115"/>
        <end position="135"/>
    </location>
</feature>
<evidence type="ECO:0000256" key="10">
    <source>
        <dbReference type="RuleBase" id="RU004181"/>
    </source>
</evidence>
<feature type="transmembrane region" description="Helical" evidence="9">
    <location>
        <begin position="24"/>
        <end position="40"/>
    </location>
</feature>
<keyword evidence="5 9" id="KW-0064">Aspartyl protease</keyword>
<evidence type="ECO:0000256" key="7">
    <source>
        <dbReference type="ARBA" id="ARBA00022989"/>
    </source>
</evidence>
<evidence type="ECO:0000256" key="1">
    <source>
        <dbReference type="ARBA" id="ARBA00006139"/>
    </source>
</evidence>
<keyword evidence="7 9" id="KW-1133">Transmembrane helix</keyword>